<keyword evidence="2" id="KW-0560">Oxidoreductase</keyword>
<dbReference type="SUPFAM" id="SSF51735">
    <property type="entry name" value="NAD(P)-binding Rossmann-fold domains"/>
    <property type="match status" value="1"/>
</dbReference>
<dbReference type="PANTHER" id="PTHR43943">
    <property type="entry name" value="DEHYDROGENASE/REDUCTASE (SDR FAMILY) MEMBER 4"/>
    <property type="match status" value="1"/>
</dbReference>
<dbReference type="RefSeq" id="WP_189992061.1">
    <property type="nucleotide sequence ID" value="NZ_BMZS01000008.1"/>
</dbReference>
<evidence type="ECO:0000313" key="3">
    <source>
        <dbReference type="EMBL" id="GHD55961.1"/>
    </source>
</evidence>
<dbReference type="InterPro" id="IPR002347">
    <property type="entry name" value="SDR_fam"/>
</dbReference>
<dbReference type="PRINTS" id="PR00080">
    <property type="entry name" value="SDRFAMILY"/>
</dbReference>
<dbReference type="EMBL" id="BMZS01000008">
    <property type="protein sequence ID" value="GHD55961.1"/>
    <property type="molecule type" value="Genomic_DNA"/>
</dbReference>
<dbReference type="PRINTS" id="PR00081">
    <property type="entry name" value="GDHRDH"/>
</dbReference>
<dbReference type="AlphaFoldDB" id="A0A918XTY1"/>
<protein>
    <submittedName>
        <fullName evidence="3">3-oxoacyl-ACP reductase</fullName>
    </submittedName>
</protein>
<dbReference type="Gene3D" id="3.40.50.720">
    <property type="entry name" value="NAD(P)-binding Rossmann-like Domain"/>
    <property type="match status" value="1"/>
</dbReference>
<dbReference type="FunFam" id="3.40.50.720:FF:000084">
    <property type="entry name" value="Short-chain dehydrogenase reductase"/>
    <property type="match status" value="1"/>
</dbReference>
<comment type="caution">
    <text evidence="3">The sequence shown here is derived from an EMBL/GenBank/DDBJ whole genome shotgun (WGS) entry which is preliminary data.</text>
</comment>
<proteinExistence type="inferred from homology"/>
<accession>A0A918XTY1</accession>
<reference evidence="3" key="1">
    <citation type="journal article" date="2014" name="Int. J. Syst. Evol. Microbiol.">
        <title>Complete genome sequence of Corynebacterium casei LMG S-19264T (=DSM 44701T), isolated from a smear-ripened cheese.</title>
        <authorList>
            <consortium name="US DOE Joint Genome Institute (JGI-PGF)"/>
            <person name="Walter F."/>
            <person name="Albersmeier A."/>
            <person name="Kalinowski J."/>
            <person name="Ruckert C."/>
        </authorList>
    </citation>
    <scope>NUCLEOTIDE SEQUENCE</scope>
    <source>
        <strain evidence="3">KCTC 42651</strain>
    </source>
</reference>
<evidence type="ECO:0000256" key="1">
    <source>
        <dbReference type="ARBA" id="ARBA00006484"/>
    </source>
</evidence>
<name>A0A918XTY1_9PROT</name>
<dbReference type="PANTHER" id="PTHR43943:SF17">
    <property type="entry name" value="3-PHENYLPROPIONATE-DIHYDRODIOL_CINNAMIC ACID-DIHYDRODIOL DEHYDROGENASE"/>
    <property type="match status" value="1"/>
</dbReference>
<dbReference type="InterPro" id="IPR036291">
    <property type="entry name" value="NAD(P)-bd_dom_sf"/>
</dbReference>
<organism evidence="3 4">
    <name type="scientific">Thalassobaculum fulvum</name>
    <dbReference type="NCBI Taxonomy" id="1633335"/>
    <lineage>
        <taxon>Bacteria</taxon>
        <taxon>Pseudomonadati</taxon>
        <taxon>Pseudomonadota</taxon>
        <taxon>Alphaproteobacteria</taxon>
        <taxon>Rhodospirillales</taxon>
        <taxon>Thalassobaculaceae</taxon>
        <taxon>Thalassobaculum</taxon>
    </lineage>
</organism>
<gene>
    <name evidence="3" type="ORF">GCM10017083_35470</name>
</gene>
<dbReference type="Pfam" id="PF13561">
    <property type="entry name" value="adh_short_C2"/>
    <property type="match status" value="1"/>
</dbReference>
<evidence type="ECO:0000256" key="2">
    <source>
        <dbReference type="ARBA" id="ARBA00023002"/>
    </source>
</evidence>
<reference evidence="3" key="2">
    <citation type="submission" date="2020-09" db="EMBL/GenBank/DDBJ databases">
        <authorList>
            <person name="Sun Q."/>
            <person name="Kim S."/>
        </authorList>
    </citation>
    <scope>NUCLEOTIDE SEQUENCE</scope>
    <source>
        <strain evidence="3">KCTC 42651</strain>
    </source>
</reference>
<sequence length="248" mass="25264">MDLGLKGKRVVVTGGSRGIGFAIAETCAAEGAAVSICARSAGGIETAVERLRAHGGTVHGQSCDVGDPAALAGYIDAAAATLGGIDVLVNNPSGFGSTDDEDGWKKGIDIDLMGVVRATWAARPHLEKAGGGAVLNISSISGVGASNNIAYGAVKAAVIQLTQSHALTLAPKRIRVNCIAPGSIEFPGGVWARRKEEARDVYDRTLASIPFGRMGLPEEIGRVAAFLVSDAASWVTGQTVSVDGGQNL</sequence>
<dbReference type="Proteomes" id="UP000630353">
    <property type="component" value="Unassembled WGS sequence"/>
</dbReference>
<dbReference type="GO" id="GO:0016491">
    <property type="term" value="F:oxidoreductase activity"/>
    <property type="evidence" value="ECO:0007669"/>
    <property type="project" value="UniProtKB-KW"/>
</dbReference>
<evidence type="ECO:0000313" key="4">
    <source>
        <dbReference type="Proteomes" id="UP000630353"/>
    </source>
</evidence>
<comment type="similarity">
    <text evidence="1">Belongs to the short-chain dehydrogenases/reductases (SDR) family.</text>
</comment>
<keyword evidence="4" id="KW-1185">Reference proteome</keyword>